<feature type="transmembrane region" description="Helical" evidence="2">
    <location>
        <begin position="637"/>
        <end position="658"/>
    </location>
</feature>
<accession>A0AAQ3UNH4</accession>
<dbReference type="AlphaFoldDB" id="A0AAQ3UNH4"/>
<sequence>MDASASASRPDNTITAAAPVLEAQDETSLELEDLVPQTTWRLESRIAKIHTRIHRFPHTLRGMGGPDERYVVPSVVAIGPYHHGKSHLQEMEEAKHFAVNKLCSSSRRSVEEVYAKILTITGDIRGCYDASVVGHLSDAELATMMFLDGCFLLWYMEDSHDDVLLRGCNISSGPSILKDIFMLENQIPWLVLEDLMEFWPMNVSSMVFDQVAGFFFHIRKKMVLQRVRSFLPWRICCGCAREEKTHYADAEASLITYKYFKPPHLLGLMRHILIHGMLPQDRVIRDRGGHRPTVISSSAVELAQIGVEVTASDAPCFADMVVHKKLFGELSLSPIFMNDIVACYLVNMAALEAAQASAAPSYVEDGYIISSYLSVLAMLMDSEGDVHELRKRGVLSGHFSNVQTLQNKPPCSNFHGSSGFAPQNDAIEETEEETRRGKTKLKHVWNMLRGHWIVVKCNEVDQPIGEEAGVLEKFLGMVARNGCLCGLSYEDWRFLIGKKDNVTNELKNKEDILKEMEATQVQSKNKSKEANYSNVPPGVIDDQCVALVNNWMNPESTGQQLCSTESKANTQATQVLALGSVEGGSFCSETLSFFKDLGQHLRLGYNYFTTVQDIEDYMQQNPLRIKIRKFFYNSLKAMTIATLFSIVGVLVGIFKTLLDNKKTVTS</sequence>
<evidence type="ECO:0000313" key="4">
    <source>
        <dbReference type="Proteomes" id="UP001341281"/>
    </source>
</evidence>
<proteinExistence type="predicted"/>
<protein>
    <submittedName>
        <fullName evidence="3">Uncharacterized protein</fullName>
    </submittedName>
</protein>
<keyword evidence="1" id="KW-0175">Coiled coil</keyword>
<dbReference type="EMBL" id="CP144753">
    <property type="protein sequence ID" value="WVZ95326.1"/>
    <property type="molecule type" value="Genomic_DNA"/>
</dbReference>
<keyword evidence="2" id="KW-1133">Transmembrane helix</keyword>
<reference evidence="3 4" key="1">
    <citation type="submission" date="2024-02" db="EMBL/GenBank/DDBJ databases">
        <title>High-quality chromosome-scale genome assembly of Pensacola bahiagrass (Paspalum notatum Flugge var. saurae).</title>
        <authorList>
            <person name="Vega J.M."/>
            <person name="Podio M."/>
            <person name="Orjuela J."/>
            <person name="Siena L.A."/>
            <person name="Pessino S.C."/>
            <person name="Combes M.C."/>
            <person name="Mariac C."/>
            <person name="Albertini E."/>
            <person name="Pupilli F."/>
            <person name="Ortiz J.P.A."/>
            <person name="Leblanc O."/>
        </authorList>
    </citation>
    <scope>NUCLEOTIDE SEQUENCE [LARGE SCALE GENOMIC DNA]</scope>
    <source>
        <strain evidence="3">R1</strain>
        <tissue evidence="3">Leaf</tissue>
    </source>
</reference>
<dbReference type="PANTHER" id="PTHR31549">
    <property type="entry name" value="PROTEIN, PUTATIVE (DUF247)-RELATED-RELATED"/>
    <property type="match status" value="1"/>
</dbReference>
<organism evidence="3 4">
    <name type="scientific">Paspalum notatum var. saurae</name>
    <dbReference type="NCBI Taxonomy" id="547442"/>
    <lineage>
        <taxon>Eukaryota</taxon>
        <taxon>Viridiplantae</taxon>
        <taxon>Streptophyta</taxon>
        <taxon>Embryophyta</taxon>
        <taxon>Tracheophyta</taxon>
        <taxon>Spermatophyta</taxon>
        <taxon>Magnoliopsida</taxon>
        <taxon>Liliopsida</taxon>
        <taxon>Poales</taxon>
        <taxon>Poaceae</taxon>
        <taxon>PACMAD clade</taxon>
        <taxon>Panicoideae</taxon>
        <taxon>Andropogonodae</taxon>
        <taxon>Paspaleae</taxon>
        <taxon>Paspalinae</taxon>
        <taxon>Paspalum</taxon>
    </lineage>
</organism>
<dbReference type="PANTHER" id="PTHR31549:SF244">
    <property type="entry name" value="OS08G0121500 PROTEIN"/>
    <property type="match status" value="1"/>
</dbReference>
<dbReference type="Pfam" id="PF03140">
    <property type="entry name" value="DUF247"/>
    <property type="match status" value="1"/>
</dbReference>
<name>A0AAQ3UNH4_PASNO</name>
<dbReference type="InterPro" id="IPR004158">
    <property type="entry name" value="DUF247_pln"/>
</dbReference>
<dbReference type="Proteomes" id="UP001341281">
    <property type="component" value="Chromosome 09"/>
</dbReference>
<evidence type="ECO:0000313" key="3">
    <source>
        <dbReference type="EMBL" id="WVZ95326.1"/>
    </source>
</evidence>
<keyword evidence="4" id="KW-1185">Reference proteome</keyword>
<gene>
    <name evidence="3" type="ORF">U9M48_041108</name>
</gene>
<feature type="coiled-coil region" evidence="1">
    <location>
        <begin position="499"/>
        <end position="526"/>
    </location>
</feature>
<evidence type="ECO:0000256" key="2">
    <source>
        <dbReference type="SAM" id="Phobius"/>
    </source>
</evidence>
<keyword evidence="2" id="KW-0812">Transmembrane</keyword>
<keyword evidence="2" id="KW-0472">Membrane</keyword>
<evidence type="ECO:0000256" key="1">
    <source>
        <dbReference type="SAM" id="Coils"/>
    </source>
</evidence>